<gene>
    <name evidence="2" type="ORF">HMPREF0367_00995</name>
</gene>
<name>U2P4W2_9FIRM</name>
<feature type="transmembrane region" description="Helical" evidence="1">
    <location>
        <begin position="58"/>
        <end position="78"/>
    </location>
</feature>
<dbReference type="Proteomes" id="UP000016658">
    <property type="component" value="Unassembled WGS sequence"/>
</dbReference>
<keyword evidence="1" id="KW-0812">Transmembrane</keyword>
<protein>
    <submittedName>
        <fullName evidence="2">Uncharacterized protein</fullName>
    </submittedName>
</protein>
<dbReference type="HOGENOM" id="CLU_2553220_0_0_9"/>
<reference evidence="2 3" key="1">
    <citation type="submission" date="2013-06" db="EMBL/GenBank/DDBJ databases">
        <authorList>
            <person name="Weinstock G."/>
            <person name="Sodergren E."/>
            <person name="Lobos E.A."/>
            <person name="Fulton L."/>
            <person name="Fulton R."/>
            <person name="Courtney L."/>
            <person name="Fronick C."/>
            <person name="O'Laughlin M."/>
            <person name="Godfrey J."/>
            <person name="Wilson R.M."/>
            <person name="Miner T."/>
            <person name="Farmer C."/>
            <person name="Delehaunty K."/>
            <person name="Cordes M."/>
            <person name="Minx P."/>
            <person name="Tomlinson C."/>
            <person name="Chen J."/>
            <person name="Wollam A."/>
            <person name="Pepin K.H."/>
            <person name="Bhonagiri V."/>
            <person name="Zhang X."/>
            <person name="Warren W."/>
            <person name="Mitreva M."/>
            <person name="Mardis E.R."/>
            <person name="Wilson R.K."/>
        </authorList>
    </citation>
    <scope>NUCLEOTIDE SEQUENCE [LARGE SCALE GENOMIC DNA]</scope>
    <source>
        <strain evidence="2 3">ATCC 27803</strain>
    </source>
</reference>
<feature type="transmembrane region" description="Helical" evidence="1">
    <location>
        <begin position="33"/>
        <end position="52"/>
    </location>
</feature>
<dbReference type="AlphaFoldDB" id="U2P4W2"/>
<keyword evidence="1" id="KW-1133">Transmembrane helix</keyword>
<keyword evidence="1" id="KW-0472">Membrane</keyword>
<evidence type="ECO:0000256" key="1">
    <source>
        <dbReference type="SAM" id="Phobius"/>
    </source>
</evidence>
<evidence type="ECO:0000313" key="3">
    <source>
        <dbReference type="Proteomes" id="UP000016658"/>
    </source>
</evidence>
<evidence type="ECO:0000313" key="2">
    <source>
        <dbReference type="EMBL" id="ERK45500.1"/>
    </source>
</evidence>
<comment type="caution">
    <text evidence="2">The sequence shown here is derived from an EMBL/GenBank/DDBJ whole genome shotgun (WGS) entry which is preliminary data.</text>
</comment>
<dbReference type="RefSeq" id="WP_035402679.1">
    <property type="nucleotide sequence ID" value="NZ_KI271019.1"/>
</dbReference>
<proteinExistence type="predicted"/>
<dbReference type="EMBL" id="AWVI01000041">
    <property type="protein sequence ID" value="ERK45500.1"/>
    <property type="molecule type" value="Genomic_DNA"/>
</dbReference>
<accession>U2P4W2</accession>
<organism evidence="2 3">
    <name type="scientific">Faecalitalea cylindroides ATCC 27803</name>
    <dbReference type="NCBI Taxonomy" id="649755"/>
    <lineage>
        <taxon>Bacteria</taxon>
        <taxon>Bacillati</taxon>
        <taxon>Bacillota</taxon>
        <taxon>Erysipelotrichia</taxon>
        <taxon>Erysipelotrichales</taxon>
        <taxon>Erysipelotrichaceae</taxon>
        <taxon>Faecalitalea</taxon>
    </lineage>
</organism>
<feature type="transmembrane region" description="Helical" evidence="1">
    <location>
        <begin position="6"/>
        <end position="21"/>
    </location>
</feature>
<sequence length="85" mass="10099">MLALRIITLSVCFYIGYRYIKDLNMKQDKNRDFKVGIVVLLMGAVCYLLFIADKLRETIFYCSGILLFIVVYLCIIWYRNKKKDD</sequence>